<sequence length="418" mass="48317">MAKDNLTKKPLTVADCHALNENTPNHTIADQRPHLGLRLKFYPKTKTKTWFYRYSLISGSKRQIKIGHFPDWSLSEARQAHAMLRKMRDSGVDPKEHRIALKEEKKREEEEQRVQSYTVEELVGDFFEEKIVKRRAAKGQYEFKRFFDKDVLPFIGKKAAKDLSTADVTGVLDRIVKRGCTRHAQVVLREFQSTYEYAIKRGRIPERRNPCAGLAEDYEHKTKAVRPLKAHEVPEVIDWMPRSGIAAGSWKALMIYLYTGCRGSEIVAAEWKDIDLKRGFFYLDKTKTEVPRVVQLSRQAVSLLTEMKAERTSDKWVFPKRYSKSLHITQKRVGDALREKQDSCPVQDWTPHSLRKTVRTQLASMGCSEAVAEAAIGHGKKGIVAVYNLHSYELECRDWLQKWADRMDELLAEYKGKS</sequence>
<gene>
    <name evidence="6" type="ORF">EZV61_03435</name>
</gene>
<dbReference type="EMBL" id="SJXE01000001">
    <property type="protein sequence ID" value="TCI05030.1"/>
    <property type="molecule type" value="Genomic_DNA"/>
</dbReference>
<dbReference type="PANTHER" id="PTHR30629:SF2">
    <property type="entry name" value="PROPHAGE INTEGRASE INTS-RELATED"/>
    <property type="match status" value="1"/>
</dbReference>
<accession>A0ABY2APB2</accession>
<keyword evidence="7" id="KW-1185">Reference proteome</keyword>
<dbReference type="InterPro" id="IPR038488">
    <property type="entry name" value="Integrase_DNA-bd_sf"/>
</dbReference>
<dbReference type="InterPro" id="IPR053876">
    <property type="entry name" value="Phage_int_M"/>
</dbReference>
<organism evidence="6 7">
    <name type="scientific">Corallincola luteus</name>
    <dbReference type="NCBI Taxonomy" id="1775177"/>
    <lineage>
        <taxon>Bacteria</taxon>
        <taxon>Pseudomonadati</taxon>
        <taxon>Pseudomonadota</taxon>
        <taxon>Gammaproteobacteria</taxon>
        <taxon>Alteromonadales</taxon>
        <taxon>Psychromonadaceae</taxon>
        <taxon>Corallincola</taxon>
    </lineage>
</organism>
<dbReference type="PANTHER" id="PTHR30629">
    <property type="entry name" value="PROPHAGE INTEGRASE"/>
    <property type="match status" value="1"/>
</dbReference>
<keyword evidence="2" id="KW-0229">DNA integration</keyword>
<name>A0ABY2APB2_9GAMM</name>
<evidence type="ECO:0000256" key="3">
    <source>
        <dbReference type="ARBA" id="ARBA00023125"/>
    </source>
</evidence>
<evidence type="ECO:0000313" key="7">
    <source>
        <dbReference type="Proteomes" id="UP000292554"/>
    </source>
</evidence>
<dbReference type="RefSeq" id="WP_131414333.1">
    <property type="nucleotide sequence ID" value="NZ_SJXE01000001.1"/>
</dbReference>
<dbReference type="Gene3D" id="3.30.160.390">
    <property type="entry name" value="Integrase, DNA-binding domain"/>
    <property type="match status" value="1"/>
</dbReference>
<protein>
    <submittedName>
        <fullName evidence="6">Site-specific integrase</fullName>
    </submittedName>
</protein>
<comment type="similarity">
    <text evidence="1">Belongs to the 'phage' integrase family.</text>
</comment>
<proteinExistence type="inferred from homology"/>
<keyword evidence="3" id="KW-0238">DNA-binding</keyword>
<dbReference type="PROSITE" id="PS51898">
    <property type="entry name" value="TYR_RECOMBINASE"/>
    <property type="match status" value="1"/>
</dbReference>
<evidence type="ECO:0000256" key="2">
    <source>
        <dbReference type="ARBA" id="ARBA00022908"/>
    </source>
</evidence>
<dbReference type="SUPFAM" id="SSF56349">
    <property type="entry name" value="DNA breaking-rejoining enzymes"/>
    <property type="match status" value="1"/>
</dbReference>
<dbReference type="Proteomes" id="UP000292554">
    <property type="component" value="Unassembled WGS sequence"/>
</dbReference>
<dbReference type="Pfam" id="PF13356">
    <property type="entry name" value="Arm-DNA-bind_3"/>
    <property type="match status" value="1"/>
</dbReference>
<dbReference type="InterPro" id="IPR013762">
    <property type="entry name" value="Integrase-like_cat_sf"/>
</dbReference>
<evidence type="ECO:0000259" key="5">
    <source>
        <dbReference type="PROSITE" id="PS51898"/>
    </source>
</evidence>
<keyword evidence="4" id="KW-0233">DNA recombination</keyword>
<dbReference type="Gene3D" id="1.10.150.130">
    <property type="match status" value="1"/>
</dbReference>
<dbReference type="InterPro" id="IPR010998">
    <property type="entry name" value="Integrase_recombinase_N"/>
</dbReference>
<dbReference type="Pfam" id="PF22022">
    <property type="entry name" value="Phage_int_M"/>
    <property type="match status" value="1"/>
</dbReference>
<dbReference type="InterPro" id="IPR002104">
    <property type="entry name" value="Integrase_catalytic"/>
</dbReference>
<feature type="domain" description="Tyr recombinase" evidence="5">
    <location>
        <begin position="223"/>
        <end position="401"/>
    </location>
</feature>
<evidence type="ECO:0000256" key="4">
    <source>
        <dbReference type="ARBA" id="ARBA00023172"/>
    </source>
</evidence>
<dbReference type="InterPro" id="IPR050808">
    <property type="entry name" value="Phage_Integrase"/>
</dbReference>
<dbReference type="CDD" id="cd00801">
    <property type="entry name" value="INT_P4_C"/>
    <property type="match status" value="1"/>
</dbReference>
<dbReference type="InterPro" id="IPR025166">
    <property type="entry name" value="Integrase_DNA_bind_dom"/>
</dbReference>
<comment type="caution">
    <text evidence="6">The sequence shown here is derived from an EMBL/GenBank/DDBJ whole genome shotgun (WGS) entry which is preliminary data.</text>
</comment>
<dbReference type="Gene3D" id="1.10.443.10">
    <property type="entry name" value="Intergrase catalytic core"/>
    <property type="match status" value="1"/>
</dbReference>
<evidence type="ECO:0000256" key="1">
    <source>
        <dbReference type="ARBA" id="ARBA00008857"/>
    </source>
</evidence>
<dbReference type="InterPro" id="IPR011010">
    <property type="entry name" value="DNA_brk_join_enz"/>
</dbReference>
<evidence type="ECO:0000313" key="6">
    <source>
        <dbReference type="EMBL" id="TCI05030.1"/>
    </source>
</evidence>
<reference evidence="6 7" key="1">
    <citation type="submission" date="2019-02" db="EMBL/GenBank/DDBJ databases">
        <title>Corallincola luteus sp. nov., a marine bacterium isolated from surface sediment of Bohai Sea in China.</title>
        <authorList>
            <person name="Ren Q."/>
        </authorList>
    </citation>
    <scope>NUCLEOTIDE SEQUENCE [LARGE SCALE GENOMIC DNA]</scope>
    <source>
        <strain evidence="6 7">DASS28</strain>
    </source>
</reference>
<dbReference type="Pfam" id="PF00589">
    <property type="entry name" value="Phage_integrase"/>
    <property type="match status" value="1"/>
</dbReference>